<gene>
    <name evidence="4" type="ORF">H9640_02765</name>
</gene>
<feature type="transmembrane region" description="Helical" evidence="2">
    <location>
        <begin position="87"/>
        <end position="108"/>
    </location>
</feature>
<feature type="transmembrane region" description="Helical" evidence="2">
    <location>
        <begin position="192"/>
        <end position="216"/>
    </location>
</feature>
<comment type="caution">
    <text evidence="4">The sequence shown here is derived from an EMBL/GenBank/DDBJ whole genome shotgun (WGS) entry which is preliminary data.</text>
</comment>
<dbReference type="Proteomes" id="UP000633601">
    <property type="component" value="Unassembled WGS sequence"/>
</dbReference>
<dbReference type="InterPro" id="IPR036938">
    <property type="entry name" value="PAP2/HPO_sf"/>
</dbReference>
<keyword evidence="2" id="KW-0472">Membrane</keyword>
<dbReference type="InterPro" id="IPR000326">
    <property type="entry name" value="PAP2/HPO"/>
</dbReference>
<dbReference type="RefSeq" id="WP_191789222.1">
    <property type="nucleotide sequence ID" value="NZ_JACSQE010000002.1"/>
</dbReference>
<dbReference type="Pfam" id="PF01569">
    <property type="entry name" value="PAP2"/>
    <property type="match status" value="1"/>
</dbReference>
<keyword evidence="2" id="KW-0812">Transmembrane</keyword>
<dbReference type="EMBL" id="JACSQE010000002">
    <property type="protein sequence ID" value="MBD7997476.1"/>
    <property type="molecule type" value="Genomic_DNA"/>
</dbReference>
<dbReference type="PANTHER" id="PTHR14969:SF13">
    <property type="entry name" value="AT30094P"/>
    <property type="match status" value="1"/>
</dbReference>
<dbReference type="PANTHER" id="PTHR14969">
    <property type="entry name" value="SPHINGOSINE-1-PHOSPHATE PHOSPHOHYDROLASE"/>
    <property type="match status" value="1"/>
</dbReference>
<feature type="domain" description="Phosphatidic acid phosphatase type 2/haloperoxidase" evidence="3">
    <location>
        <begin position="118"/>
        <end position="237"/>
    </location>
</feature>
<accession>A0ABR8UZ04</accession>
<keyword evidence="5" id="KW-1185">Reference proteome</keyword>
<keyword evidence="2" id="KW-1133">Transmembrane helix</keyword>
<dbReference type="Gene3D" id="1.20.144.10">
    <property type="entry name" value="Phosphatidic acid phosphatase type 2/haloperoxidase"/>
    <property type="match status" value="2"/>
</dbReference>
<feature type="region of interest" description="Disordered" evidence="1">
    <location>
        <begin position="1"/>
        <end position="22"/>
    </location>
</feature>
<feature type="transmembrane region" description="Helical" evidence="2">
    <location>
        <begin position="222"/>
        <end position="243"/>
    </location>
</feature>
<dbReference type="CDD" id="cd03392">
    <property type="entry name" value="PAP2_like_2"/>
    <property type="match status" value="1"/>
</dbReference>
<evidence type="ECO:0000256" key="1">
    <source>
        <dbReference type="SAM" id="MobiDB-lite"/>
    </source>
</evidence>
<feature type="transmembrane region" description="Helical" evidence="2">
    <location>
        <begin position="120"/>
        <end position="140"/>
    </location>
</feature>
<feature type="transmembrane region" description="Helical" evidence="2">
    <location>
        <begin position="32"/>
        <end position="53"/>
    </location>
</feature>
<dbReference type="SMART" id="SM00014">
    <property type="entry name" value="acidPPc"/>
    <property type="match status" value="1"/>
</dbReference>
<name>A0ABR8UZ04_9CELL</name>
<sequence>MNPDDEARDARGDLSAGEGTPSGAREVWRSRLVAALPGLVLIVIGVLGFLVVYDSVRERDDLWFTDDVVLEWMVAHRSASATTVLTFITNMFGPVVLPILVAVGCLWWGLATKRWWEPGLLVGAMITSTIVSTVLKAVVARPRPDESAMVVAGVERSFSFPSGHTIGAATLVLVGGYLVWRQWKEGRQRRIVFALWVVVSVVVIVVVGGSRLYLGYHFVTDVLAGASLAVAVLGGVVVIDRLHDLRDDQPRARSIA</sequence>
<evidence type="ECO:0000313" key="5">
    <source>
        <dbReference type="Proteomes" id="UP000633601"/>
    </source>
</evidence>
<dbReference type="SUPFAM" id="SSF48317">
    <property type="entry name" value="Acid phosphatase/Vanadium-dependent haloperoxidase"/>
    <property type="match status" value="1"/>
</dbReference>
<evidence type="ECO:0000256" key="2">
    <source>
        <dbReference type="SAM" id="Phobius"/>
    </source>
</evidence>
<organism evidence="4 5">
    <name type="scientific">Oerskovia gallyi</name>
    <dbReference type="NCBI Taxonomy" id="2762226"/>
    <lineage>
        <taxon>Bacteria</taxon>
        <taxon>Bacillati</taxon>
        <taxon>Actinomycetota</taxon>
        <taxon>Actinomycetes</taxon>
        <taxon>Micrococcales</taxon>
        <taxon>Cellulomonadaceae</taxon>
        <taxon>Oerskovia</taxon>
    </lineage>
</organism>
<feature type="transmembrane region" description="Helical" evidence="2">
    <location>
        <begin position="160"/>
        <end position="180"/>
    </location>
</feature>
<evidence type="ECO:0000259" key="3">
    <source>
        <dbReference type="SMART" id="SM00014"/>
    </source>
</evidence>
<reference evidence="4 5" key="1">
    <citation type="submission" date="2020-08" db="EMBL/GenBank/DDBJ databases">
        <title>A Genomic Blueprint of the Chicken Gut Microbiome.</title>
        <authorList>
            <person name="Gilroy R."/>
            <person name="Ravi A."/>
            <person name="Getino M."/>
            <person name="Pursley I."/>
            <person name="Horton D.L."/>
            <person name="Alikhan N.-F."/>
            <person name="Baker D."/>
            <person name="Gharbi K."/>
            <person name="Hall N."/>
            <person name="Watson M."/>
            <person name="Adriaenssens E.M."/>
            <person name="Foster-Nyarko E."/>
            <person name="Jarju S."/>
            <person name="Secka A."/>
            <person name="Antonio M."/>
            <person name="Oren A."/>
            <person name="Chaudhuri R."/>
            <person name="La Ragione R.M."/>
            <person name="Hildebrand F."/>
            <person name="Pallen M.J."/>
        </authorList>
    </citation>
    <scope>NUCLEOTIDE SEQUENCE [LARGE SCALE GENOMIC DNA]</scope>
    <source>
        <strain evidence="4 5">Sa2CUA8</strain>
    </source>
</reference>
<protein>
    <submittedName>
        <fullName evidence="4">Phosphatase PAP2 family protein</fullName>
    </submittedName>
</protein>
<evidence type="ECO:0000313" key="4">
    <source>
        <dbReference type="EMBL" id="MBD7997476.1"/>
    </source>
</evidence>
<proteinExistence type="predicted"/>